<keyword evidence="2" id="KW-1185">Reference proteome</keyword>
<accession>A0ABQ5K6N0</accession>
<protein>
    <submittedName>
        <fullName evidence="1">Uncharacterized protein</fullName>
    </submittedName>
</protein>
<organism evidence="1 2">
    <name type="scientific">Aduncisulcus paluster</name>
    <dbReference type="NCBI Taxonomy" id="2918883"/>
    <lineage>
        <taxon>Eukaryota</taxon>
        <taxon>Metamonada</taxon>
        <taxon>Carpediemonas-like organisms</taxon>
        <taxon>Aduncisulcus</taxon>
    </lineage>
</organism>
<evidence type="ECO:0000313" key="1">
    <source>
        <dbReference type="EMBL" id="GKT26308.1"/>
    </source>
</evidence>
<dbReference type="EMBL" id="BQXS01007208">
    <property type="protein sequence ID" value="GKT26308.1"/>
    <property type="molecule type" value="Genomic_DNA"/>
</dbReference>
<feature type="non-terminal residue" evidence="1">
    <location>
        <position position="1"/>
    </location>
</feature>
<dbReference type="Proteomes" id="UP001057375">
    <property type="component" value="Unassembled WGS sequence"/>
</dbReference>
<comment type="caution">
    <text evidence="1">The sequence shown here is derived from an EMBL/GenBank/DDBJ whole genome shotgun (WGS) entry which is preliminary data.</text>
</comment>
<reference evidence="1" key="1">
    <citation type="submission" date="2022-03" db="EMBL/GenBank/DDBJ databases">
        <title>Draft genome sequence of Aduncisulcus paluster, a free-living microaerophilic Fornicata.</title>
        <authorList>
            <person name="Yuyama I."/>
            <person name="Kume K."/>
            <person name="Tamura T."/>
            <person name="Inagaki Y."/>
            <person name="Hashimoto T."/>
        </authorList>
    </citation>
    <scope>NUCLEOTIDE SEQUENCE</scope>
    <source>
        <strain evidence="1">NY0171</strain>
    </source>
</reference>
<evidence type="ECO:0000313" key="2">
    <source>
        <dbReference type="Proteomes" id="UP001057375"/>
    </source>
</evidence>
<name>A0ABQ5K6N0_9EUKA</name>
<feature type="non-terminal residue" evidence="1">
    <location>
        <position position="101"/>
    </location>
</feature>
<proteinExistence type="predicted"/>
<sequence length="101" mass="11607">KSDVKVDDISDSELMHEYVRNLRKHVSRVHEVMREANEEATLKRDKKLAPAVDAFNRKVERRLLSGVEVRKTVEGDPAKTKLVYLPGSYVLMRPTVKPAHK</sequence>
<gene>
    <name evidence="1" type="ORF">ADUPG1_004693</name>
</gene>